<dbReference type="Pfam" id="PF00651">
    <property type="entry name" value="BTB"/>
    <property type="match status" value="1"/>
</dbReference>
<name>A0A316U098_9BASI</name>
<evidence type="ECO:0000313" key="3">
    <source>
        <dbReference type="EMBL" id="PWN18839.1"/>
    </source>
</evidence>
<dbReference type="SUPFAM" id="SSF54695">
    <property type="entry name" value="POZ domain"/>
    <property type="match status" value="1"/>
</dbReference>
<feature type="region of interest" description="Disordered" evidence="1">
    <location>
        <begin position="710"/>
        <end position="767"/>
    </location>
</feature>
<evidence type="ECO:0000259" key="2">
    <source>
        <dbReference type="PROSITE" id="PS50097"/>
    </source>
</evidence>
<dbReference type="EMBL" id="KZ819334">
    <property type="protein sequence ID" value="PWN18839.1"/>
    <property type="molecule type" value="Genomic_DNA"/>
</dbReference>
<feature type="compositionally biased region" description="Low complexity" evidence="1">
    <location>
        <begin position="723"/>
        <end position="734"/>
    </location>
</feature>
<dbReference type="Proteomes" id="UP000245942">
    <property type="component" value="Unassembled WGS sequence"/>
</dbReference>
<feature type="compositionally biased region" description="Low complexity" evidence="1">
    <location>
        <begin position="200"/>
        <end position="214"/>
    </location>
</feature>
<dbReference type="SMART" id="SM00225">
    <property type="entry name" value="BTB"/>
    <property type="match status" value="1"/>
</dbReference>
<dbReference type="PANTHER" id="PTHR24413">
    <property type="entry name" value="SPECKLE-TYPE POZ PROTEIN"/>
    <property type="match status" value="1"/>
</dbReference>
<feature type="compositionally biased region" description="Polar residues" evidence="1">
    <location>
        <begin position="103"/>
        <end position="128"/>
    </location>
</feature>
<accession>A0A316U098</accession>
<dbReference type="PROSITE" id="PS50097">
    <property type="entry name" value="BTB"/>
    <property type="match status" value="1"/>
</dbReference>
<dbReference type="RefSeq" id="XP_025345999.1">
    <property type="nucleotide sequence ID" value="XM_025494513.1"/>
</dbReference>
<feature type="compositionally biased region" description="Polar residues" evidence="1">
    <location>
        <begin position="78"/>
        <end position="88"/>
    </location>
</feature>
<dbReference type="CDD" id="cd18186">
    <property type="entry name" value="BTB_POZ_ZBTB_KLHL-like"/>
    <property type="match status" value="1"/>
</dbReference>
<feature type="compositionally biased region" description="Low complexity" evidence="1">
    <location>
        <begin position="182"/>
        <end position="193"/>
    </location>
</feature>
<feature type="region of interest" description="Disordered" evidence="1">
    <location>
        <begin position="1"/>
        <end position="272"/>
    </location>
</feature>
<sequence length="912" mass="97051">MSAPPQSRSPDSTSASSRTATAAVVGPGSSPGASAPAALTSSSGQIQGPAAASSSEAHTSTSQSTSLPTSSALRRSLMSGSPASSSIYMSGIPSAPSPATASFSLGQRLSGTSTPTATRGASPLTNAASNGSRGGVRPRPPNPPVPSSSDAADEARMDRNPASGRNAISNNGVSIAPRNAFSPTSTSSAASAPQNGSYDGTTTSASSFASSAGFWRTPPTSPQPCRLPHCTHHGTTGHFHQRPAGPSHGTPRQHSSLYTSGPQMGNRSGGSPFQENALISFSWAITDLRLLRDEVESTPLAGDEGRSVSAGAGKSEVWASHPTFGDGKWKVELIRTARFEKVEDSRTNGKARAIEGDHFETEGVHVNVLSLFLTSMVVDYGSPIAAIPTNLLFGIRPWGSRRHGQLGAGQAQDFLWTHSTTFTFKYDSEFYHCSDLPSISTLLANDTIAKNDAIELVVQVGTGPHVSQQEFNQGSSEASEALPFHMPEGRFLPNSILDGLTSLVDCPFTGDLALVVPERGVVLTPCSDSADSQTHCELEVLPWPVGTSMPFSADDQSRVQVVVRDRVIWAHSAFLSTRSTYFKTMLASGFAEGRDERGGRFARAVRIDDVDYTTALCLIRYLYTGKIDFLREEDVRSVALDEDWLGSHQRAAQELTNSERLHHASSHLRRLPIWAWTSLDELQVEEGRCGADCSLAGHICSHAPRLAGGEQRRSVSTSSSHYQQVQSQPSPTQPGRAHQTPPASPPSMRSEASNSRRLPSLPFTHESPKANHASLLGSILSEDPHSHPAPTSQLSSSPLATYKLCHRYGQIDLCSLSKSELLSNLTQDSAFATLLATYYYADLQVEVEKFVLENAQGVLGSKEFKRCCDEVSAGEWGIDAGRTLRSLMRSMMASSSASAATSTPTLRGQGRS</sequence>
<evidence type="ECO:0000256" key="1">
    <source>
        <dbReference type="SAM" id="MobiDB-lite"/>
    </source>
</evidence>
<proteinExistence type="predicted"/>
<feature type="domain" description="BTB" evidence="2">
    <location>
        <begin position="557"/>
        <end position="631"/>
    </location>
</feature>
<dbReference type="InterPro" id="IPR011333">
    <property type="entry name" value="SKP1/BTB/POZ_sf"/>
</dbReference>
<dbReference type="OrthoDB" id="288590at2759"/>
<keyword evidence="4" id="KW-1185">Reference proteome</keyword>
<reference evidence="3 4" key="1">
    <citation type="journal article" date="2018" name="Mol. Biol. Evol.">
        <title>Broad Genomic Sampling Reveals a Smut Pathogenic Ancestry of the Fungal Clade Ustilaginomycotina.</title>
        <authorList>
            <person name="Kijpornyongpan T."/>
            <person name="Mondo S.J."/>
            <person name="Barry K."/>
            <person name="Sandor L."/>
            <person name="Lee J."/>
            <person name="Lipzen A."/>
            <person name="Pangilinan J."/>
            <person name="LaButti K."/>
            <person name="Hainaut M."/>
            <person name="Henrissat B."/>
            <person name="Grigoriev I.V."/>
            <person name="Spatafora J.W."/>
            <person name="Aime M.C."/>
        </authorList>
    </citation>
    <scope>NUCLEOTIDE SEQUENCE [LARGE SCALE GENOMIC DNA]</scope>
    <source>
        <strain evidence="3 4">MCA 4718</strain>
    </source>
</reference>
<feature type="compositionally biased region" description="Low complexity" evidence="1">
    <location>
        <begin position="93"/>
        <end position="102"/>
    </location>
</feature>
<feature type="compositionally biased region" description="Polar residues" evidence="1">
    <location>
        <begin position="250"/>
        <end position="272"/>
    </location>
</feature>
<dbReference type="AlphaFoldDB" id="A0A316U098"/>
<dbReference type="GeneID" id="37016247"/>
<dbReference type="InterPro" id="IPR000210">
    <property type="entry name" value="BTB/POZ_dom"/>
</dbReference>
<dbReference type="STRING" id="1684307.A0A316U098"/>
<evidence type="ECO:0000313" key="4">
    <source>
        <dbReference type="Proteomes" id="UP000245942"/>
    </source>
</evidence>
<feature type="compositionally biased region" description="Low complexity" evidence="1">
    <location>
        <begin position="8"/>
        <end position="71"/>
    </location>
</feature>
<protein>
    <recommendedName>
        <fullName evidence="2">BTB domain-containing protein</fullName>
    </recommendedName>
</protein>
<organism evidence="3 4">
    <name type="scientific">Pseudomicrostroma glucosiphilum</name>
    <dbReference type="NCBI Taxonomy" id="1684307"/>
    <lineage>
        <taxon>Eukaryota</taxon>
        <taxon>Fungi</taxon>
        <taxon>Dikarya</taxon>
        <taxon>Basidiomycota</taxon>
        <taxon>Ustilaginomycotina</taxon>
        <taxon>Exobasidiomycetes</taxon>
        <taxon>Microstromatales</taxon>
        <taxon>Microstromatales incertae sedis</taxon>
        <taxon>Pseudomicrostroma</taxon>
    </lineage>
</organism>
<dbReference type="Gene3D" id="3.30.710.10">
    <property type="entry name" value="Potassium Channel Kv1.1, Chain A"/>
    <property type="match status" value="1"/>
</dbReference>
<gene>
    <name evidence="3" type="ORF">BCV69DRAFT_300991</name>
</gene>